<dbReference type="InParanoid" id="A0A067N438"/>
<dbReference type="SUPFAM" id="SSF53920">
    <property type="entry name" value="Fe-only hydrogenase"/>
    <property type="match status" value="1"/>
</dbReference>
<name>A0A067N438_BOTB1</name>
<dbReference type="AlphaFoldDB" id="A0A067N438"/>
<organism evidence="6 7">
    <name type="scientific">Botryobasidium botryosum (strain FD-172 SS1)</name>
    <dbReference type="NCBI Taxonomy" id="930990"/>
    <lineage>
        <taxon>Eukaryota</taxon>
        <taxon>Fungi</taxon>
        <taxon>Dikarya</taxon>
        <taxon>Basidiomycota</taxon>
        <taxon>Agaricomycotina</taxon>
        <taxon>Agaricomycetes</taxon>
        <taxon>Cantharellales</taxon>
        <taxon>Botryobasidiaceae</taxon>
        <taxon>Botryobasidium</taxon>
    </lineage>
</organism>
<keyword evidence="7" id="KW-1185">Reference proteome</keyword>
<dbReference type="HOGENOM" id="CLU_018240_0_2_1"/>
<evidence type="ECO:0000256" key="3">
    <source>
        <dbReference type="ARBA" id="ARBA00023014"/>
    </source>
</evidence>
<evidence type="ECO:0000256" key="4">
    <source>
        <dbReference type="SAM" id="MobiDB-lite"/>
    </source>
</evidence>
<dbReference type="FunCoup" id="A0A067N438">
    <property type="interactions" value="77"/>
</dbReference>
<keyword evidence="2" id="KW-0408">Iron</keyword>
<protein>
    <recommendedName>
        <fullName evidence="5">Iron hydrogenase large subunit C-terminal domain-containing protein</fullName>
    </recommendedName>
</protein>
<dbReference type="OrthoDB" id="10253113at2759"/>
<dbReference type="Proteomes" id="UP000027195">
    <property type="component" value="Unassembled WGS sequence"/>
</dbReference>
<dbReference type="Gene3D" id="3.40.950.10">
    <property type="entry name" value="Fe-only Hydrogenase (Larger Subunit), Chain L, domain 3"/>
    <property type="match status" value="1"/>
</dbReference>
<evidence type="ECO:0000256" key="2">
    <source>
        <dbReference type="ARBA" id="ARBA00022485"/>
    </source>
</evidence>
<dbReference type="EMBL" id="KL198016">
    <property type="protein sequence ID" value="KDQ21735.1"/>
    <property type="molecule type" value="Genomic_DNA"/>
</dbReference>
<proteinExistence type="inferred from homology"/>
<feature type="domain" description="Iron hydrogenase large subunit C-terminal" evidence="5">
    <location>
        <begin position="130"/>
        <end position="451"/>
    </location>
</feature>
<evidence type="ECO:0000313" key="7">
    <source>
        <dbReference type="Proteomes" id="UP000027195"/>
    </source>
</evidence>
<feature type="region of interest" description="Disordered" evidence="4">
    <location>
        <begin position="407"/>
        <end position="426"/>
    </location>
</feature>
<dbReference type="STRING" id="930990.A0A067N438"/>
<dbReference type="InterPro" id="IPR050340">
    <property type="entry name" value="Cytosolic_Fe-S_CAF"/>
</dbReference>
<gene>
    <name evidence="6" type="ORF">BOTBODRAFT_123581</name>
</gene>
<dbReference type="GO" id="GO:0051539">
    <property type="term" value="F:4 iron, 4 sulfur cluster binding"/>
    <property type="evidence" value="ECO:0007669"/>
    <property type="project" value="UniProtKB-KW"/>
</dbReference>
<dbReference type="InterPro" id="IPR004108">
    <property type="entry name" value="Fe_hydrogenase_lsu_C"/>
</dbReference>
<evidence type="ECO:0000256" key="1">
    <source>
        <dbReference type="ARBA" id="ARBA00006596"/>
    </source>
</evidence>
<accession>A0A067N438</accession>
<keyword evidence="2" id="KW-0479">Metal-binding</keyword>
<dbReference type="Pfam" id="PF02906">
    <property type="entry name" value="Fe_hyd_lg_C"/>
    <property type="match status" value="1"/>
</dbReference>
<dbReference type="PANTHER" id="PTHR11615">
    <property type="entry name" value="NITRATE, FORMATE, IRON DEHYDROGENASE"/>
    <property type="match status" value="1"/>
</dbReference>
<reference evidence="7" key="1">
    <citation type="journal article" date="2014" name="Proc. Natl. Acad. Sci. U.S.A.">
        <title>Extensive sampling of basidiomycete genomes demonstrates inadequacy of the white-rot/brown-rot paradigm for wood decay fungi.</title>
        <authorList>
            <person name="Riley R."/>
            <person name="Salamov A.A."/>
            <person name="Brown D.W."/>
            <person name="Nagy L.G."/>
            <person name="Floudas D."/>
            <person name="Held B.W."/>
            <person name="Levasseur A."/>
            <person name="Lombard V."/>
            <person name="Morin E."/>
            <person name="Otillar R."/>
            <person name="Lindquist E.A."/>
            <person name="Sun H."/>
            <person name="LaButti K.M."/>
            <person name="Schmutz J."/>
            <person name="Jabbour D."/>
            <person name="Luo H."/>
            <person name="Baker S.E."/>
            <person name="Pisabarro A.G."/>
            <person name="Walton J.D."/>
            <person name="Blanchette R.A."/>
            <person name="Henrissat B."/>
            <person name="Martin F."/>
            <person name="Cullen D."/>
            <person name="Hibbett D.S."/>
            <person name="Grigoriev I.V."/>
        </authorList>
    </citation>
    <scope>NUCLEOTIDE SEQUENCE [LARGE SCALE GENOMIC DNA]</scope>
    <source>
        <strain evidence="7">FD-172 SS1</strain>
    </source>
</reference>
<comment type="similarity">
    <text evidence="1">Belongs to the NARF family.</text>
</comment>
<keyword evidence="2" id="KW-0004">4Fe-4S</keyword>
<evidence type="ECO:0000259" key="5">
    <source>
        <dbReference type="Pfam" id="PF02906"/>
    </source>
</evidence>
<sequence length="599" mass="65527">MTFSGALTLTDLNDFITPSQACIKPVEQLDEPEQQADVGGAATQIHIDAAGGYYEVTEGQAKEKPSKKLQKAQISLNDCLACSGCITSAESVLITLQSHAEVFSFLASNPPPTSPSHKIPILSISPQTLASLAASISASSDSPIPLSTILRRVKAFSAQIGFAQTFDTTFSRHLSLLEHTREFLERRAVGPEAKLPMLASACPGWVCYAEKTHPEMLPFISRTKSPQQVMGALIKNWMAQKCGRSPDQIYHVTVMPCYDKKLEASRQDFYNEAYSTRDVDCVITTGELDLMMRERGWDLSIPVGDERLSHAATLSGIELPELLTHPGTSSGSYLHTLITTLSNSIPNPSLSTRAIRTSDYEEYVLTNADTGEVVFKGAKCYGFRNLQNVVRKVGKEAGVQVGRGAAAGRMAGGMGPRARRKPAGGAQVDEDVKRYDYVEVMACPGGCVNGGGQLRPLATKAGAANSMPPATDEEGFQRNWDNTGVRLESDGIEAGWKWANKDWVKRVEESYWHDLPTPPASPPALSRFNLPETLIEKSASLDPADKVARQILRELCLPTSDLLSWYSIMDEEAERRRTELFRTQYHAVESEVIGLAVKW</sequence>
<keyword evidence="3" id="KW-0411">Iron-sulfur</keyword>
<dbReference type="InterPro" id="IPR009016">
    <property type="entry name" value="Fe_hydrogenase"/>
</dbReference>
<evidence type="ECO:0000313" key="6">
    <source>
        <dbReference type="EMBL" id="KDQ21735.1"/>
    </source>
</evidence>